<dbReference type="Proteomes" id="UP000070174">
    <property type="component" value="Unassembled WGS sequence"/>
</dbReference>
<evidence type="ECO:0000256" key="2">
    <source>
        <dbReference type="ARBA" id="ARBA00023002"/>
    </source>
</evidence>
<dbReference type="RefSeq" id="WP_060800610.1">
    <property type="nucleotide sequence ID" value="NZ_KQ957105.1"/>
</dbReference>
<dbReference type="PATRIC" id="fig|54005.3.peg.1594"/>
<dbReference type="Pfam" id="PF00881">
    <property type="entry name" value="Nitroreductase"/>
    <property type="match status" value="1"/>
</dbReference>
<evidence type="ECO:0000313" key="5">
    <source>
        <dbReference type="Proteomes" id="UP000070174"/>
    </source>
</evidence>
<organism evidence="4">
    <name type="scientific">Peptoniphilus harei</name>
    <dbReference type="NCBI Taxonomy" id="54005"/>
    <lineage>
        <taxon>Bacteria</taxon>
        <taxon>Bacillati</taxon>
        <taxon>Bacillota</taxon>
        <taxon>Tissierellia</taxon>
        <taxon>Tissierellales</taxon>
        <taxon>Peptoniphilaceae</taxon>
        <taxon>Peptoniphilus</taxon>
    </lineage>
</organism>
<proteinExistence type="inferred from homology"/>
<dbReference type="AlphaFoldDB" id="A0A133PJB0"/>
<dbReference type="Gene3D" id="3.40.109.10">
    <property type="entry name" value="NADH Oxidase"/>
    <property type="match status" value="1"/>
</dbReference>
<dbReference type="EMBL" id="LRQE01000041">
    <property type="protein sequence ID" value="KXA28634.1"/>
    <property type="molecule type" value="Genomic_DNA"/>
</dbReference>
<feature type="domain" description="Nitroreductase" evidence="3">
    <location>
        <begin position="6"/>
        <end position="60"/>
    </location>
</feature>
<gene>
    <name evidence="4" type="ORF">HMPREF3229_01630</name>
</gene>
<dbReference type="InterPro" id="IPR000415">
    <property type="entry name" value="Nitroreductase-like"/>
</dbReference>
<name>A0A133PJB0_9FIRM</name>
<dbReference type="GO" id="GO:0016491">
    <property type="term" value="F:oxidoreductase activity"/>
    <property type="evidence" value="ECO:0007669"/>
    <property type="project" value="UniProtKB-KW"/>
</dbReference>
<dbReference type="PANTHER" id="PTHR43673">
    <property type="entry name" value="NAD(P)H NITROREDUCTASE YDGI-RELATED"/>
    <property type="match status" value="1"/>
</dbReference>
<sequence>MLKDIILKRRSVRKYKDKEVDREKLEELLMYASMGPSNGNSHPVEFIVVDDKEKIEELSNMDSFATLYLKEAPVIVIVIANTDICKTWVEEASLTAAYLQLLLEEEGLSSSWINVKEGNTAGKISYEEYFQENFGVKKPYRAQCLIPIGYKKSGTKDHEEFDVSSKVHYNNF</sequence>
<reference evidence="4 5" key="1">
    <citation type="submission" date="2016-01" db="EMBL/GenBank/DDBJ databases">
        <authorList>
            <person name="Oliw E.H."/>
        </authorList>
    </citation>
    <scope>NUCLEOTIDE SEQUENCE [LARGE SCALE GENOMIC DNA]</scope>
    <source>
        <strain evidence="4 5">CMW7756A</strain>
    </source>
</reference>
<comment type="caution">
    <text evidence="4">The sequence shown here is derived from an EMBL/GenBank/DDBJ whole genome shotgun (WGS) entry which is preliminary data.</text>
</comment>
<dbReference type="CDD" id="cd02151">
    <property type="entry name" value="nitroreductase"/>
    <property type="match status" value="1"/>
</dbReference>
<protein>
    <submittedName>
        <fullName evidence="4">Nitroreductase family protein</fullName>
    </submittedName>
</protein>
<evidence type="ECO:0000256" key="1">
    <source>
        <dbReference type="ARBA" id="ARBA00007118"/>
    </source>
</evidence>
<dbReference type="SUPFAM" id="SSF55469">
    <property type="entry name" value="FMN-dependent nitroreductase-like"/>
    <property type="match status" value="1"/>
</dbReference>
<dbReference type="InterPro" id="IPR029479">
    <property type="entry name" value="Nitroreductase"/>
</dbReference>
<keyword evidence="2" id="KW-0560">Oxidoreductase</keyword>
<dbReference type="PANTHER" id="PTHR43673:SF10">
    <property type="entry name" value="NADH DEHYDROGENASE_NAD(P)H NITROREDUCTASE XCC3605-RELATED"/>
    <property type="match status" value="1"/>
</dbReference>
<evidence type="ECO:0000259" key="3">
    <source>
        <dbReference type="Pfam" id="PF00881"/>
    </source>
</evidence>
<comment type="similarity">
    <text evidence="1">Belongs to the nitroreductase family.</text>
</comment>
<accession>A0A133PJB0</accession>
<evidence type="ECO:0000313" key="4">
    <source>
        <dbReference type="EMBL" id="KXA28634.1"/>
    </source>
</evidence>